<evidence type="ECO:0000313" key="8">
    <source>
        <dbReference type="EMBL" id="ANQ06324.1"/>
    </source>
</evidence>
<protein>
    <recommendedName>
        <fullName evidence="10">Pv-fam-d protein</fullName>
    </recommendedName>
</protein>
<dbReference type="EMBL" id="CP016242">
    <property type="protein sequence ID" value="ANQ06324.1"/>
    <property type="molecule type" value="Genomic_DNA"/>
</dbReference>
<evidence type="ECO:0000256" key="5">
    <source>
        <dbReference type="SAM" id="Coils"/>
    </source>
</evidence>
<organism evidence="8 9">
    <name type="scientific">Plasmodium coatneyi</name>
    <dbReference type="NCBI Taxonomy" id="208452"/>
    <lineage>
        <taxon>Eukaryota</taxon>
        <taxon>Sar</taxon>
        <taxon>Alveolata</taxon>
        <taxon>Apicomplexa</taxon>
        <taxon>Aconoidasida</taxon>
        <taxon>Haemosporida</taxon>
        <taxon>Plasmodiidae</taxon>
        <taxon>Plasmodium</taxon>
    </lineage>
</organism>
<feature type="chain" id="PRO_5008521211" description="Pv-fam-d protein" evidence="7">
    <location>
        <begin position="27"/>
        <end position="911"/>
    </location>
</feature>
<feature type="transmembrane region" description="Helical" evidence="6">
    <location>
        <begin position="873"/>
        <end position="892"/>
    </location>
</feature>
<feature type="transmembrane region" description="Helical" evidence="6">
    <location>
        <begin position="331"/>
        <end position="350"/>
    </location>
</feature>
<feature type="coiled-coil region" evidence="5">
    <location>
        <begin position="789"/>
        <end position="816"/>
    </location>
</feature>
<evidence type="ECO:0000256" key="2">
    <source>
        <dbReference type="ARBA" id="ARBA00022692"/>
    </source>
</evidence>
<dbReference type="CDD" id="cd06261">
    <property type="entry name" value="TM_PBP2"/>
    <property type="match status" value="1"/>
</dbReference>
<dbReference type="RefSeq" id="XP_019913019.1">
    <property type="nucleotide sequence ID" value="XM_020057792.1"/>
</dbReference>
<evidence type="ECO:0000256" key="6">
    <source>
        <dbReference type="SAM" id="Phobius"/>
    </source>
</evidence>
<accession>A0A1B1DUA8</accession>
<keyword evidence="7" id="KW-0732">Signal</keyword>
<comment type="subcellular location">
    <subcellularLocation>
        <location evidence="1">Membrane</location>
        <topology evidence="1">Multi-pass membrane protein</topology>
    </subcellularLocation>
</comment>
<dbReference type="KEGG" id="pcot:PCOAH_00009830"/>
<keyword evidence="3 6" id="KW-1133">Transmembrane helix</keyword>
<sequence length="911" mass="106878">MFLFGKTIPIFHFLIWILHYHDKSTAFGTPCSVDSCINVSSNETCDRMLTVKEKEPNWREQNYVHLQKRIKTLLDEDDELLRKRLNALAQDDHFRKQFNALMRDDLFKKRCNKLMLDKKFQKHFNILNSNNDLQKNPFLISPDVDHSNQNHSDPFKFCNNLEEFFDELQSKNYHKEKIIDELQRHEECKAKQKDDMKRTNNLKREPNNEVRDYVPSKLEEDGIFEGSIDRYVYKELVKPRKRSTVRTFLRKVNKMLDAEVNRFLKKKAAGRYAYNGRGIRGKIFSFIDKYRVFMPVLLFLLTIFLVIPIFIFGIFVFPTAILTLFSLAGNFIAYMPLIIPAVVIITTDFGESQDRIVNPRTILNCRNGRLLRGDIDIDLEVKYDLFKDKITDIVDEDDYAFENRVKSVMQDDKFRECFNKIRCNGSSHRSDNLNDSYENVLSYDQFYDSCQWSHYNLDQLYDSCESIDSSYKSSNKNNYDDEDEELDSSYNSVVHSGVPQYNAMKYEMPITGMRRNRKKSIFSRIFKFLKKQDEQYEKYIYDILNSHIPPKVRNRFREYISPESIKLVKVLTIFSPAIAFAPFMVLFGIFYVLGPSSIMSPFINIFIASFITSTCYKEDNSNNPYNIFDINASVESGLSEEQNYAALKEKVTNLLDEDDAIFGERLNALAQDDEFREHLSDFIDKDASEKMFLGSTQEKGFQKYFDSCNSSSNYEGNTNRFSIYDSSENFPHELERKNNCKAGPVNGVKRNKSNIQESVKKGEEEYDIAINLSQDLHRPESLQSLIYENEYKRERQSRLERKINKLNSKLDSEIIRFLRIRSGRIRIYKGKGLSGYFKFLCSKYRVFKPIAIGVGLSLLMMFIAPFLWLPMSIIFSLITVSSTLLMGLYYAIRTIDVKYLCYDVKQLKKDI</sequence>
<evidence type="ECO:0000313" key="9">
    <source>
        <dbReference type="Proteomes" id="UP000092716"/>
    </source>
</evidence>
<evidence type="ECO:0000256" key="7">
    <source>
        <dbReference type="SAM" id="SignalP"/>
    </source>
</evidence>
<proteinExistence type="predicted"/>
<dbReference type="OrthoDB" id="387457at2759"/>
<dbReference type="GO" id="GO:0016020">
    <property type="term" value="C:membrane"/>
    <property type="evidence" value="ECO:0007669"/>
    <property type="project" value="UniProtKB-SubCell"/>
</dbReference>
<dbReference type="GO" id="GO:0055085">
    <property type="term" value="P:transmembrane transport"/>
    <property type="evidence" value="ECO:0007669"/>
    <property type="project" value="InterPro"/>
</dbReference>
<evidence type="ECO:0000256" key="1">
    <source>
        <dbReference type="ARBA" id="ARBA00004141"/>
    </source>
</evidence>
<evidence type="ECO:0000256" key="3">
    <source>
        <dbReference type="ARBA" id="ARBA00022989"/>
    </source>
</evidence>
<feature type="transmembrane region" description="Helical" evidence="6">
    <location>
        <begin position="567"/>
        <end position="592"/>
    </location>
</feature>
<name>A0A1B1DUA8_9APIC</name>
<dbReference type="Proteomes" id="UP000092716">
    <property type="component" value="Chromosome 4"/>
</dbReference>
<feature type="transmembrane region" description="Helical" evidence="6">
    <location>
        <begin position="292"/>
        <end position="325"/>
    </location>
</feature>
<evidence type="ECO:0008006" key="10">
    <source>
        <dbReference type="Google" id="ProtNLM"/>
    </source>
</evidence>
<reference evidence="9" key="1">
    <citation type="submission" date="2016-06" db="EMBL/GenBank/DDBJ databases">
        <title>First high quality genome sequence of Plasmodium coatneyi using continuous long reads from single molecule, real-time sequencing.</title>
        <authorList>
            <person name="Chien J.-T."/>
            <person name="Pakala S.B."/>
            <person name="Geraldo J.A."/>
            <person name="Lapp S.A."/>
            <person name="Barnwell J.W."/>
            <person name="Kissinger J.C."/>
            <person name="Galinski M.R."/>
            <person name="Humphrey J.C."/>
        </authorList>
    </citation>
    <scope>NUCLEOTIDE SEQUENCE [LARGE SCALE GENOMIC DNA]</scope>
    <source>
        <strain evidence="9">Hackeri</strain>
    </source>
</reference>
<dbReference type="AlphaFoldDB" id="A0A1B1DUA8"/>
<evidence type="ECO:0000256" key="4">
    <source>
        <dbReference type="ARBA" id="ARBA00023136"/>
    </source>
</evidence>
<dbReference type="InterPro" id="IPR000515">
    <property type="entry name" value="MetI-like"/>
</dbReference>
<feature type="transmembrane region" description="Helical" evidence="6">
    <location>
        <begin position="846"/>
        <end position="867"/>
    </location>
</feature>
<keyword evidence="5" id="KW-0175">Coiled coil</keyword>
<dbReference type="GeneID" id="30907706"/>
<gene>
    <name evidence="8" type="ORF">PCOAH_00009830</name>
</gene>
<keyword evidence="9" id="KW-1185">Reference proteome</keyword>
<keyword evidence="4 6" id="KW-0472">Membrane</keyword>
<dbReference type="VEuPathDB" id="PlasmoDB:PCOAH_00009830"/>
<feature type="signal peptide" evidence="7">
    <location>
        <begin position="1"/>
        <end position="26"/>
    </location>
</feature>
<keyword evidence="2 6" id="KW-0812">Transmembrane</keyword>